<dbReference type="GO" id="GO:0055085">
    <property type="term" value="P:transmembrane transport"/>
    <property type="evidence" value="ECO:0007669"/>
    <property type="project" value="InterPro"/>
</dbReference>
<dbReference type="EMBL" id="FNNU01000001">
    <property type="protein sequence ID" value="SDW35071.1"/>
    <property type="molecule type" value="Genomic_DNA"/>
</dbReference>
<dbReference type="Proteomes" id="UP000243778">
    <property type="component" value="Unassembled WGS sequence"/>
</dbReference>
<comment type="similarity">
    <text evidence="2">Belongs to the TonB family.</text>
</comment>
<dbReference type="AlphaFoldDB" id="A0A1H2STS4"/>
<dbReference type="InterPro" id="IPR037682">
    <property type="entry name" value="TonB_C"/>
</dbReference>
<evidence type="ECO:0000256" key="9">
    <source>
        <dbReference type="ARBA" id="ARBA00023136"/>
    </source>
</evidence>
<feature type="region of interest" description="Disordered" evidence="10">
    <location>
        <begin position="51"/>
        <end position="156"/>
    </location>
</feature>
<evidence type="ECO:0000313" key="13">
    <source>
        <dbReference type="Proteomes" id="UP000243778"/>
    </source>
</evidence>
<dbReference type="Gene3D" id="3.30.1150.10">
    <property type="match status" value="1"/>
</dbReference>
<dbReference type="PANTHER" id="PTHR33446">
    <property type="entry name" value="PROTEIN TONB-RELATED"/>
    <property type="match status" value="1"/>
</dbReference>
<evidence type="ECO:0000256" key="4">
    <source>
        <dbReference type="ARBA" id="ARBA00022475"/>
    </source>
</evidence>
<keyword evidence="4" id="KW-1003">Cell membrane</keyword>
<evidence type="ECO:0000256" key="10">
    <source>
        <dbReference type="SAM" id="MobiDB-lite"/>
    </source>
</evidence>
<gene>
    <name evidence="12" type="ORF">SAMN05216287_0765</name>
</gene>
<evidence type="ECO:0000256" key="6">
    <source>
        <dbReference type="ARBA" id="ARBA00022692"/>
    </source>
</evidence>
<reference evidence="13" key="1">
    <citation type="submission" date="2016-10" db="EMBL/GenBank/DDBJ databases">
        <authorList>
            <person name="Varghese N."/>
            <person name="Submissions S."/>
        </authorList>
    </citation>
    <scope>NUCLEOTIDE SEQUENCE [LARGE SCALE GENOMIC DNA]</scope>
    <source>
        <strain evidence="13">NRRL B-59562</strain>
    </source>
</reference>
<dbReference type="GO" id="GO:0015031">
    <property type="term" value="P:protein transport"/>
    <property type="evidence" value="ECO:0007669"/>
    <property type="project" value="UniProtKB-KW"/>
</dbReference>
<dbReference type="PANTHER" id="PTHR33446:SF2">
    <property type="entry name" value="PROTEIN TONB"/>
    <property type="match status" value="1"/>
</dbReference>
<dbReference type="InterPro" id="IPR051045">
    <property type="entry name" value="TonB-dependent_transducer"/>
</dbReference>
<dbReference type="Pfam" id="PF13103">
    <property type="entry name" value="TonB_2"/>
    <property type="match status" value="1"/>
</dbReference>
<dbReference type="OrthoDB" id="8703302at2"/>
<dbReference type="GO" id="GO:0098797">
    <property type="term" value="C:plasma membrane protein complex"/>
    <property type="evidence" value="ECO:0007669"/>
    <property type="project" value="TreeGrafter"/>
</dbReference>
<evidence type="ECO:0000256" key="2">
    <source>
        <dbReference type="ARBA" id="ARBA00006555"/>
    </source>
</evidence>
<dbReference type="SUPFAM" id="SSF74653">
    <property type="entry name" value="TolA/TonB C-terminal domain"/>
    <property type="match status" value="1"/>
</dbReference>
<dbReference type="PROSITE" id="PS52015">
    <property type="entry name" value="TONB_CTD"/>
    <property type="match status" value="1"/>
</dbReference>
<comment type="subcellular location">
    <subcellularLocation>
        <location evidence="1">Cell inner membrane</location>
        <topology evidence="1">Single-pass membrane protein</topology>
        <orientation evidence="1">Periplasmic side</orientation>
    </subcellularLocation>
</comment>
<dbReference type="RefSeq" id="WP_090224734.1">
    <property type="nucleotide sequence ID" value="NZ_FNNU01000001.1"/>
</dbReference>
<name>A0A1H2STS4_9PSED</name>
<evidence type="ECO:0000256" key="7">
    <source>
        <dbReference type="ARBA" id="ARBA00022927"/>
    </source>
</evidence>
<feature type="compositionally biased region" description="Polar residues" evidence="10">
    <location>
        <begin position="131"/>
        <end position="156"/>
    </location>
</feature>
<dbReference type="InterPro" id="IPR006260">
    <property type="entry name" value="TonB/TolA_C"/>
</dbReference>
<evidence type="ECO:0000256" key="5">
    <source>
        <dbReference type="ARBA" id="ARBA00022519"/>
    </source>
</evidence>
<sequence length="245" mass="26999">MSRSHTLSLWSVSLLLVLGLHVGLACWALFWRPHTPPVELPPAAMMVELEPAPVKPPPPPPKVEPEPEPEPEPKLVEAPKPTIALAKPKPVVKPKPKPIQEKPPEPKPPQPTPEKSEEDAEPAPTERASAPTASDAPSVSIARQQAKQTWQSQLQTQLARFQKYPEAAKRGEKPGIRTNSLRFTVDAEGRVLAYELVGRSGNRLIDRATLEVIRKAQPLPKPPPELLNDGTIEIIMPLSYELKRS</sequence>
<feature type="domain" description="TonB C-terminal" evidence="11">
    <location>
        <begin position="149"/>
        <end position="245"/>
    </location>
</feature>
<proteinExistence type="inferred from homology"/>
<evidence type="ECO:0000256" key="1">
    <source>
        <dbReference type="ARBA" id="ARBA00004383"/>
    </source>
</evidence>
<accession>A0A1H2STS4</accession>
<protein>
    <submittedName>
        <fullName evidence="12">Outer membrane transport energization protein TonB</fullName>
    </submittedName>
</protein>
<keyword evidence="5" id="KW-0997">Cell inner membrane</keyword>
<keyword evidence="7" id="KW-0653">Protein transport</keyword>
<keyword evidence="13" id="KW-1185">Reference proteome</keyword>
<evidence type="ECO:0000259" key="11">
    <source>
        <dbReference type="PROSITE" id="PS52015"/>
    </source>
</evidence>
<keyword evidence="3" id="KW-0813">Transport</keyword>
<dbReference type="PROSITE" id="PS51257">
    <property type="entry name" value="PROKAR_LIPOPROTEIN"/>
    <property type="match status" value="1"/>
</dbReference>
<dbReference type="GO" id="GO:0031992">
    <property type="term" value="F:energy transducer activity"/>
    <property type="evidence" value="ECO:0007669"/>
    <property type="project" value="TreeGrafter"/>
</dbReference>
<evidence type="ECO:0000256" key="3">
    <source>
        <dbReference type="ARBA" id="ARBA00022448"/>
    </source>
</evidence>
<keyword evidence="6" id="KW-0812">Transmembrane</keyword>
<evidence type="ECO:0000256" key="8">
    <source>
        <dbReference type="ARBA" id="ARBA00022989"/>
    </source>
</evidence>
<organism evidence="12 13">
    <name type="scientific">Pseudomonas kuykendallii</name>
    <dbReference type="NCBI Taxonomy" id="1007099"/>
    <lineage>
        <taxon>Bacteria</taxon>
        <taxon>Pseudomonadati</taxon>
        <taxon>Pseudomonadota</taxon>
        <taxon>Gammaproteobacteria</taxon>
        <taxon>Pseudomonadales</taxon>
        <taxon>Pseudomonadaceae</taxon>
        <taxon>Pseudomonas</taxon>
    </lineage>
</organism>
<keyword evidence="8" id="KW-1133">Transmembrane helix</keyword>
<dbReference type="NCBIfam" id="TIGR01352">
    <property type="entry name" value="tonB_Cterm"/>
    <property type="match status" value="1"/>
</dbReference>
<evidence type="ECO:0000313" key="12">
    <source>
        <dbReference type="EMBL" id="SDW35071.1"/>
    </source>
</evidence>
<dbReference type="STRING" id="1007099.SAMN05216287_0765"/>
<keyword evidence="9" id="KW-0472">Membrane</keyword>
<feature type="compositionally biased region" description="Pro residues" evidence="10">
    <location>
        <begin position="53"/>
        <end position="62"/>
    </location>
</feature>